<comment type="caution">
    <text evidence="2">The sequence shown here is derived from an EMBL/GenBank/DDBJ whole genome shotgun (WGS) entry which is preliminary data.</text>
</comment>
<accession>A0AAV4BKX3</accession>
<keyword evidence="3" id="KW-1185">Reference proteome</keyword>
<evidence type="ECO:0000313" key="3">
    <source>
        <dbReference type="Proteomes" id="UP000735302"/>
    </source>
</evidence>
<feature type="region of interest" description="Disordered" evidence="1">
    <location>
        <begin position="1"/>
        <end position="23"/>
    </location>
</feature>
<proteinExistence type="predicted"/>
<evidence type="ECO:0000313" key="2">
    <source>
        <dbReference type="EMBL" id="GFO20037.1"/>
    </source>
</evidence>
<sequence length="107" mass="11510">MEGEVKHALSKMKSGKAPGPDDIQSEFVTARMNGGSSGRADGYRVRGKRFESQSGPSQIFIAPPCPPSTKYEDNSLKTRRSKAMANNLILPFANNNQDPTPGSPMLG</sequence>
<organism evidence="2 3">
    <name type="scientific">Plakobranchus ocellatus</name>
    <dbReference type="NCBI Taxonomy" id="259542"/>
    <lineage>
        <taxon>Eukaryota</taxon>
        <taxon>Metazoa</taxon>
        <taxon>Spiralia</taxon>
        <taxon>Lophotrochozoa</taxon>
        <taxon>Mollusca</taxon>
        <taxon>Gastropoda</taxon>
        <taxon>Heterobranchia</taxon>
        <taxon>Euthyneura</taxon>
        <taxon>Panpulmonata</taxon>
        <taxon>Sacoglossa</taxon>
        <taxon>Placobranchoidea</taxon>
        <taxon>Plakobranchidae</taxon>
        <taxon>Plakobranchus</taxon>
    </lineage>
</organism>
<reference evidence="2 3" key="1">
    <citation type="journal article" date="2021" name="Elife">
        <title>Chloroplast acquisition without the gene transfer in kleptoplastic sea slugs, Plakobranchus ocellatus.</title>
        <authorList>
            <person name="Maeda T."/>
            <person name="Takahashi S."/>
            <person name="Yoshida T."/>
            <person name="Shimamura S."/>
            <person name="Takaki Y."/>
            <person name="Nagai Y."/>
            <person name="Toyoda A."/>
            <person name="Suzuki Y."/>
            <person name="Arimoto A."/>
            <person name="Ishii H."/>
            <person name="Satoh N."/>
            <person name="Nishiyama T."/>
            <person name="Hasebe M."/>
            <person name="Maruyama T."/>
            <person name="Minagawa J."/>
            <person name="Obokata J."/>
            <person name="Shigenobu S."/>
        </authorList>
    </citation>
    <scope>NUCLEOTIDE SEQUENCE [LARGE SCALE GENOMIC DNA]</scope>
</reference>
<gene>
    <name evidence="2" type="ORF">PoB_004654200</name>
</gene>
<dbReference type="AlphaFoldDB" id="A0AAV4BKX3"/>
<name>A0AAV4BKX3_9GAST</name>
<dbReference type="Proteomes" id="UP000735302">
    <property type="component" value="Unassembled WGS sequence"/>
</dbReference>
<protein>
    <submittedName>
        <fullName evidence="2">Uncharacterized protein</fullName>
    </submittedName>
</protein>
<dbReference type="EMBL" id="BLXT01005122">
    <property type="protein sequence ID" value="GFO20037.1"/>
    <property type="molecule type" value="Genomic_DNA"/>
</dbReference>
<evidence type="ECO:0000256" key="1">
    <source>
        <dbReference type="SAM" id="MobiDB-lite"/>
    </source>
</evidence>
<feature type="region of interest" description="Disordered" evidence="1">
    <location>
        <begin position="48"/>
        <end position="73"/>
    </location>
</feature>